<dbReference type="OrthoDB" id="8888059at2759"/>
<gene>
    <name evidence="10" type="primary">ASC</name>
</gene>
<proteinExistence type="evidence at transcript level"/>
<keyword evidence="6" id="KW-1271">Inflammasome</keyword>
<keyword evidence="3" id="KW-0399">Innate immunity</keyword>
<dbReference type="AlphaFoldDB" id="A0A9E8M551"/>
<organism evidence="10">
    <name type="scientific">Micropterus salmoides</name>
    <name type="common">Largemouth bass</name>
    <name type="synonym">Labrus salmoides</name>
    <dbReference type="NCBI Taxonomy" id="27706"/>
    <lineage>
        <taxon>Eukaryota</taxon>
        <taxon>Metazoa</taxon>
        <taxon>Chordata</taxon>
        <taxon>Craniata</taxon>
        <taxon>Vertebrata</taxon>
        <taxon>Euteleostomi</taxon>
        <taxon>Actinopterygii</taxon>
        <taxon>Neopterygii</taxon>
        <taxon>Teleostei</taxon>
        <taxon>Neoteleostei</taxon>
        <taxon>Acanthomorphata</taxon>
        <taxon>Eupercaria</taxon>
        <taxon>Centrarchiformes</taxon>
        <taxon>Centrarchoidei</taxon>
        <taxon>Centrarchidae</taxon>
        <taxon>Micropterus</taxon>
    </lineage>
</organism>
<evidence type="ECO:0000256" key="2">
    <source>
        <dbReference type="ARBA" id="ARBA00022490"/>
    </source>
</evidence>
<feature type="region of interest" description="Disordered" evidence="7">
    <location>
        <begin position="84"/>
        <end position="104"/>
    </location>
</feature>
<dbReference type="GO" id="GO:0006954">
    <property type="term" value="P:inflammatory response"/>
    <property type="evidence" value="ECO:0007669"/>
    <property type="project" value="UniProtKB-KW"/>
</dbReference>
<dbReference type="GO" id="GO:0042981">
    <property type="term" value="P:regulation of apoptotic process"/>
    <property type="evidence" value="ECO:0007669"/>
    <property type="project" value="InterPro"/>
</dbReference>
<feature type="domain" description="Pyrin" evidence="9">
    <location>
        <begin position="1"/>
        <end position="94"/>
    </location>
</feature>
<keyword evidence="5" id="KW-0395">Inflammatory response</keyword>
<evidence type="ECO:0000256" key="6">
    <source>
        <dbReference type="ARBA" id="ARBA00023233"/>
    </source>
</evidence>
<dbReference type="GO" id="GO:0045087">
    <property type="term" value="P:innate immune response"/>
    <property type="evidence" value="ECO:0007669"/>
    <property type="project" value="UniProtKB-KW"/>
</dbReference>
<dbReference type="InterPro" id="IPR004020">
    <property type="entry name" value="DAPIN"/>
</dbReference>
<evidence type="ECO:0000256" key="3">
    <source>
        <dbReference type="ARBA" id="ARBA00022588"/>
    </source>
</evidence>
<dbReference type="SMR" id="A0A9E8M551"/>
<dbReference type="InterPro" id="IPR051249">
    <property type="entry name" value="NLRP_Inflammasome"/>
</dbReference>
<dbReference type="SMART" id="SM01289">
    <property type="entry name" value="PYRIN"/>
    <property type="match status" value="1"/>
</dbReference>
<dbReference type="SUPFAM" id="SSF47986">
    <property type="entry name" value="DEATH domain"/>
    <property type="match status" value="2"/>
</dbReference>
<dbReference type="EMBL" id="OM336266">
    <property type="protein sequence ID" value="WAB00160.1"/>
    <property type="molecule type" value="mRNA"/>
</dbReference>
<name>A0A9E8M551_MICSA</name>
<evidence type="ECO:0000256" key="1">
    <source>
        <dbReference type="ARBA" id="ARBA00004110"/>
    </source>
</evidence>
<dbReference type="PANTHER" id="PTHR46985">
    <property type="entry name" value="NACHT, LRR AND PYD DOMAINS-CONTAINING PROTEIN 1"/>
    <property type="match status" value="1"/>
</dbReference>
<dbReference type="CDD" id="cd08330">
    <property type="entry name" value="CARD_ASC_NALP1"/>
    <property type="match status" value="1"/>
</dbReference>
<feature type="domain" description="CARD" evidence="8">
    <location>
        <begin position="100"/>
        <end position="190"/>
    </location>
</feature>
<keyword evidence="2" id="KW-0963">Cytoplasm</keyword>
<evidence type="ECO:0000259" key="9">
    <source>
        <dbReference type="PROSITE" id="PS50824"/>
    </source>
</evidence>
<evidence type="ECO:0000259" key="8">
    <source>
        <dbReference type="PROSITE" id="PS50209"/>
    </source>
</evidence>
<accession>A0A9E8M551</accession>
<dbReference type="Pfam" id="PF02758">
    <property type="entry name" value="PYRIN"/>
    <property type="match status" value="1"/>
</dbReference>
<dbReference type="InterPro" id="IPR001315">
    <property type="entry name" value="CARD"/>
</dbReference>
<dbReference type="PROSITE" id="PS50824">
    <property type="entry name" value="DAPIN"/>
    <property type="match status" value="1"/>
</dbReference>
<evidence type="ECO:0000256" key="5">
    <source>
        <dbReference type="ARBA" id="ARBA00023198"/>
    </source>
</evidence>
<evidence type="ECO:0000256" key="7">
    <source>
        <dbReference type="SAM" id="MobiDB-lite"/>
    </source>
</evidence>
<comment type="subcellular location">
    <subcellularLocation>
        <location evidence="1">Inflammasome</location>
    </subcellularLocation>
</comment>
<evidence type="ECO:0000313" key="10">
    <source>
        <dbReference type="EMBL" id="WAB00160.1"/>
    </source>
</evidence>
<dbReference type="InterPro" id="IPR033516">
    <property type="entry name" value="CARD8/ASC/NALP1_CARD"/>
</dbReference>
<evidence type="ECO:0000256" key="4">
    <source>
        <dbReference type="ARBA" id="ARBA00022859"/>
    </source>
</evidence>
<keyword evidence="4" id="KW-0391">Immunity</keyword>
<dbReference type="FunFam" id="1.10.533.10:FF:000013">
    <property type="entry name" value="Apoptosis-associated speck-like protein containing a CARD"/>
    <property type="match status" value="1"/>
</dbReference>
<dbReference type="Gene3D" id="1.10.533.10">
    <property type="entry name" value="Death Domain, Fas"/>
    <property type="match status" value="2"/>
</dbReference>
<dbReference type="PROSITE" id="PS50209">
    <property type="entry name" value="CARD"/>
    <property type="match status" value="1"/>
</dbReference>
<dbReference type="GO" id="GO:0061702">
    <property type="term" value="C:canonical inflammasome complex"/>
    <property type="evidence" value="ECO:0007669"/>
    <property type="project" value="UniProtKB-SubCell"/>
</dbReference>
<sequence>MAPKTIRKAIADALEDLSKDNFDKFCRQLLDRREEPRVRRNKVEGKSFLDIADILVSTFTERRAVTVTTELLKQIDCHCEADSLEDDVREETPPPSQPGPSDTSLQFVEKHKVELFQRVSNIAPILDELFDKNVLQPEIYETIRALPTSQAKMREIYLCCLKGGEACKNILYEILERNEPYLIADLKEKK</sequence>
<dbReference type="PANTHER" id="PTHR46985:SF2">
    <property type="entry name" value="APOPTOSIS-ASSOCIATED SPECK-LIKE PROTEIN CONTAINING A CARD"/>
    <property type="match status" value="1"/>
</dbReference>
<reference evidence="10" key="1">
    <citation type="submission" date="2022-01" db="EMBL/GenBank/DDBJ databases">
        <title>Discover and expression ASC in Micropterus salmoides.</title>
        <authorList>
            <person name="Yang C."/>
            <person name="Dong J."/>
            <person name="Sun C."/>
            <person name="Ye X."/>
        </authorList>
    </citation>
    <scope>NUCLEOTIDE SEQUENCE</scope>
    <source>
        <tissue evidence="10">Liver</tissue>
    </source>
</reference>
<dbReference type="Pfam" id="PF00619">
    <property type="entry name" value="CARD"/>
    <property type="match status" value="1"/>
</dbReference>
<protein>
    <submittedName>
        <fullName evidence="10">Apoptosis-associated spot-like protein containing a CARD domain</fullName>
    </submittedName>
</protein>
<dbReference type="InterPro" id="IPR011029">
    <property type="entry name" value="DEATH-like_dom_sf"/>
</dbReference>